<evidence type="ECO:0000313" key="2">
    <source>
        <dbReference type="EMBL" id="EAX91642.1"/>
    </source>
</evidence>
<dbReference type="VEuPathDB" id="TrichDB:TVAG_001940"/>
<proteinExistence type="predicted"/>
<dbReference type="InterPro" id="IPR012337">
    <property type="entry name" value="RNaseH-like_sf"/>
</dbReference>
<protein>
    <submittedName>
        <fullName evidence="2">Uncharacterized protein</fullName>
    </submittedName>
</protein>
<keyword evidence="3" id="KW-1185">Reference proteome</keyword>
<dbReference type="InParanoid" id="A2FTX9"/>
<gene>
    <name evidence="2" type="ORF">TVAG_001940</name>
</gene>
<evidence type="ECO:0000313" key="3">
    <source>
        <dbReference type="Proteomes" id="UP000001542"/>
    </source>
</evidence>
<dbReference type="Proteomes" id="UP000001542">
    <property type="component" value="Unassembled WGS sequence"/>
</dbReference>
<accession>A2FTX9</accession>
<dbReference type="EMBL" id="DS114020">
    <property type="protein sequence ID" value="EAX91642.1"/>
    <property type="molecule type" value="Genomic_DNA"/>
</dbReference>
<sequence>MNENKVLRLSCICHDIQLALEDFIAAVPTKTLDFGLIRLIASFLRKKPIVRFIHSTCPRYNPTRWNILRDILDFTTDNIDKIISLVFQTPPSVESIVSRFTPYIITILDKQFVIVYLLLQPLAALTTIFESNCLDPSMVLLILTKFYNDYSEYTNNIAAAINTEECAECQKYVVSKVKDFANRLNGCLVNRMENTGNRCLLELAYSLSLYGRYDYQIRFKYLRGDGAKDDVEIPYIPKVSFPFDKAINLINSLPNILAFERATIEPLQEQDEDYSDDDEPISDEDEDYMPPSIDEDDPFDLVDNFDFSSDQTSDYDDDQGQNPDNEYSLPPHIRQEYTQDQRERMKERIDQLLHLINRENIPEQIDISEINERKSFEPTEEQPSSPDEEQENPQNAENFQNNHDVDSYFVDVADDDPNDTDFTEEARSSSLHQVVSTNLTQDLLQTFPTNRQGECTSYEDAAGLPQPEKLAVFHALYQIANSFNFSNAEYKALLSQYHS</sequence>
<dbReference type="KEGG" id="tva:4749341"/>
<dbReference type="AlphaFoldDB" id="A2FTX9"/>
<evidence type="ECO:0000256" key="1">
    <source>
        <dbReference type="SAM" id="MobiDB-lite"/>
    </source>
</evidence>
<reference evidence="2" key="1">
    <citation type="submission" date="2006-10" db="EMBL/GenBank/DDBJ databases">
        <authorList>
            <person name="Amadeo P."/>
            <person name="Zhao Q."/>
            <person name="Wortman J."/>
            <person name="Fraser-Liggett C."/>
            <person name="Carlton J."/>
        </authorList>
    </citation>
    <scope>NUCLEOTIDE SEQUENCE</scope>
    <source>
        <strain evidence="2">G3</strain>
    </source>
</reference>
<reference evidence="2" key="2">
    <citation type="journal article" date="2007" name="Science">
        <title>Draft genome sequence of the sexually transmitted pathogen Trichomonas vaginalis.</title>
        <authorList>
            <person name="Carlton J.M."/>
            <person name="Hirt R.P."/>
            <person name="Silva J.C."/>
            <person name="Delcher A.L."/>
            <person name="Schatz M."/>
            <person name="Zhao Q."/>
            <person name="Wortman J.R."/>
            <person name="Bidwell S.L."/>
            <person name="Alsmark U.C.M."/>
            <person name="Besteiro S."/>
            <person name="Sicheritz-Ponten T."/>
            <person name="Noel C.J."/>
            <person name="Dacks J.B."/>
            <person name="Foster P.G."/>
            <person name="Simillion C."/>
            <person name="Van de Peer Y."/>
            <person name="Miranda-Saavedra D."/>
            <person name="Barton G.J."/>
            <person name="Westrop G.D."/>
            <person name="Mueller S."/>
            <person name="Dessi D."/>
            <person name="Fiori P.L."/>
            <person name="Ren Q."/>
            <person name="Paulsen I."/>
            <person name="Zhang H."/>
            <person name="Bastida-Corcuera F.D."/>
            <person name="Simoes-Barbosa A."/>
            <person name="Brown M.T."/>
            <person name="Hayes R.D."/>
            <person name="Mukherjee M."/>
            <person name="Okumura C.Y."/>
            <person name="Schneider R."/>
            <person name="Smith A.J."/>
            <person name="Vanacova S."/>
            <person name="Villalvazo M."/>
            <person name="Haas B.J."/>
            <person name="Pertea M."/>
            <person name="Feldblyum T.V."/>
            <person name="Utterback T.R."/>
            <person name="Shu C.L."/>
            <person name="Osoegawa K."/>
            <person name="de Jong P.J."/>
            <person name="Hrdy I."/>
            <person name="Horvathova L."/>
            <person name="Zubacova Z."/>
            <person name="Dolezal P."/>
            <person name="Malik S.B."/>
            <person name="Logsdon J.M. Jr."/>
            <person name="Henze K."/>
            <person name="Gupta A."/>
            <person name="Wang C.C."/>
            <person name="Dunne R.L."/>
            <person name="Upcroft J.A."/>
            <person name="Upcroft P."/>
            <person name="White O."/>
            <person name="Salzberg S.L."/>
            <person name="Tang P."/>
            <person name="Chiu C.-H."/>
            <person name="Lee Y.-S."/>
            <person name="Embley T.M."/>
            <person name="Coombs G.H."/>
            <person name="Mottram J.C."/>
            <person name="Tachezy J."/>
            <person name="Fraser-Liggett C.M."/>
            <person name="Johnson P.J."/>
        </authorList>
    </citation>
    <scope>NUCLEOTIDE SEQUENCE [LARGE SCALE GENOMIC DNA]</scope>
    <source>
        <strain evidence="2">G3</strain>
    </source>
</reference>
<feature type="region of interest" description="Disordered" evidence="1">
    <location>
        <begin position="267"/>
        <end position="333"/>
    </location>
</feature>
<dbReference type="VEuPathDB" id="TrichDB:TVAGG3_0130350"/>
<feature type="compositionally biased region" description="Acidic residues" evidence="1">
    <location>
        <begin position="268"/>
        <end position="300"/>
    </location>
</feature>
<organism evidence="2 3">
    <name type="scientific">Trichomonas vaginalis (strain ATCC PRA-98 / G3)</name>
    <dbReference type="NCBI Taxonomy" id="412133"/>
    <lineage>
        <taxon>Eukaryota</taxon>
        <taxon>Metamonada</taxon>
        <taxon>Parabasalia</taxon>
        <taxon>Trichomonadida</taxon>
        <taxon>Trichomonadidae</taxon>
        <taxon>Trichomonas</taxon>
    </lineage>
</organism>
<dbReference type="SUPFAM" id="SSF53098">
    <property type="entry name" value="Ribonuclease H-like"/>
    <property type="match status" value="1"/>
</dbReference>
<feature type="region of interest" description="Disordered" evidence="1">
    <location>
        <begin position="364"/>
        <end position="402"/>
    </location>
</feature>
<name>A2FTX9_TRIV3</name>